<feature type="transmembrane region" description="Helical" evidence="5">
    <location>
        <begin position="335"/>
        <end position="353"/>
    </location>
</feature>
<dbReference type="GO" id="GO:0005262">
    <property type="term" value="F:calcium channel activity"/>
    <property type="evidence" value="ECO:0007669"/>
    <property type="project" value="TreeGrafter"/>
</dbReference>
<dbReference type="OrthoDB" id="9794225at2"/>
<reference evidence="7 8" key="1">
    <citation type="submission" date="2012-02" db="EMBL/GenBank/DDBJ databases">
        <title>Complete genome sequence of Phycisphaera mikurensis NBRC 102666.</title>
        <authorList>
            <person name="Ankai A."/>
            <person name="Hosoyama A."/>
            <person name="Terui Y."/>
            <person name="Sekine M."/>
            <person name="Fukai R."/>
            <person name="Kato Y."/>
            <person name="Nakamura S."/>
            <person name="Yamada-Narita S."/>
            <person name="Kawakoshi A."/>
            <person name="Fukunaga Y."/>
            <person name="Yamazaki S."/>
            <person name="Fujita N."/>
        </authorList>
    </citation>
    <scope>NUCLEOTIDE SEQUENCE [LARGE SCALE GENOMIC DNA]</scope>
    <source>
        <strain evidence="8">NBRC 102666 / KCTC 22515 / FYK2301M01</strain>
    </source>
</reference>
<keyword evidence="3 5" id="KW-1133">Transmembrane helix</keyword>
<dbReference type="STRING" id="1142394.PSMK_24520"/>
<feature type="transmembrane region" description="Helical" evidence="5">
    <location>
        <begin position="307"/>
        <end position="323"/>
    </location>
</feature>
<feature type="transmembrane region" description="Helical" evidence="5">
    <location>
        <begin position="240"/>
        <end position="263"/>
    </location>
</feature>
<name>I0IH73_PHYMF</name>
<dbReference type="AlphaFoldDB" id="I0IH73"/>
<feature type="domain" description="Sodium/calcium exchanger membrane region" evidence="6">
    <location>
        <begin position="5"/>
        <end position="145"/>
    </location>
</feature>
<dbReference type="GO" id="GO:0006874">
    <property type="term" value="P:intracellular calcium ion homeostasis"/>
    <property type="evidence" value="ECO:0007669"/>
    <property type="project" value="TreeGrafter"/>
</dbReference>
<sequence length="362" mass="37067">MSPLVFLWLVLGLVLLVVGAEGLVGGGVRLARRVGISPLVVGLTVVALGTSSPELAVGLGAVYNGSGDVAVGNAIGSNIFNTLCILGIASLIAPLIVQGEVLRRDMPVMLAASFAPVLAGFDGLISRVEGVLLFAGLIGYLVWLIRLARRNPGEVEVDEAAKKPVPPGVKWIVFDVGRVLAGLLLLAIGSDLLVDSASTIARAAGVSELVIGLTIVGAGTGLPELATSLLAAFRGQRDVAVGNVVGSNIFNVLGILGVSAAFAPGGTGLVIPGSVLWGDLPVMILAAVACLPLFFTGGRISRPEGGLLLAAYVLYVVATVLAAKGAGLPDWLENALLWVALPVVALGFTFTTWRETRKRLHA</sequence>
<dbReference type="GO" id="GO:0005886">
    <property type="term" value="C:plasma membrane"/>
    <property type="evidence" value="ECO:0007669"/>
    <property type="project" value="TreeGrafter"/>
</dbReference>
<accession>I0IH73</accession>
<feature type="domain" description="Sodium/calcium exchanger membrane region" evidence="6">
    <location>
        <begin position="179"/>
        <end position="319"/>
    </location>
</feature>
<organism evidence="7 8">
    <name type="scientific">Phycisphaera mikurensis (strain NBRC 102666 / KCTC 22515 / FYK2301M01)</name>
    <dbReference type="NCBI Taxonomy" id="1142394"/>
    <lineage>
        <taxon>Bacteria</taxon>
        <taxon>Pseudomonadati</taxon>
        <taxon>Planctomycetota</taxon>
        <taxon>Phycisphaerae</taxon>
        <taxon>Phycisphaerales</taxon>
        <taxon>Phycisphaeraceae</taxon>
        <taxon>Phycisphaera</taxon>
    </lineage>
</organism>
<evidence type="ECO:0000256" key="3">
    <source>
        <dbReference type="ARBA" id="ARBA00022989"/>
    </source>
</evidence>
<dbReference type="NCBIfam" id="TIGR00367">
    <property type="entry name" value="calcium/sodium antiporter"/>
    <property type="match status" value="1"/>
</dbReference>
<dbReference type="Proteomes" id="UP000007881">
    <property type="component" value="Chromosome"/>
</dbReference>
<feature type="transmembrane region" description="Helical" evidence="5">
    <location>
        <begin position="75"/>
        <end position="96"/>
    </location>
</feature>
<evidence type="ECO:0000256" key="1">
    <source>
        <dbReference type="ARBA" id="ARBA00004141"/>
    </source>
</evidence>
<evidence type="ECO:0000259" key="6">
    <source>
        <dbReference type="Pfam" id="PF01699"/>
    </source>
</evidence>
<evidence type="ECO:0000313" key="8">
    <source>
        <dbReference type="Proteomes" id="UP000007881"/>
    </source>
</evidence>
<dbReference type="RefSeq" id="WP_014437824.1">
    <property type="nucleotide sequence ID" value="NC_017080.1"/>
</dbReference>
<keyword evidence="2 5" id="KW-0812">Transmembrane</keyword>
<dbReference type="EMBL" id="AP012338">
    <property type="protein sequence ID" value="BAM04611.1"/>
    <property type="molecule type" value="Genomic_DNA"/>
</dbReference>
<dbReference type="PANTHER" id="PTHR10846">
    <property type="entry name" value="SODIUM/POTASSIUM/CALCIUM EXCHANGER"/>
    <property type="match status" value="1"/>
</dbReference>
<evidence type="ECO:0000256" key="2">
    <source>
        <dbReference type="ARBA" id="ARBA00022692"/>
    </source>
</evidence>
<feature type="transmembrane region" description="Helical" evidence="5">
    <location>
        <begin position="6"/>
        <end position="28"/>
    </location>
</feature>
<feature type="transmembrane region" description="Helical" evidence="5">
    <location>
        <begin position="131"/>
        <end position="148"/>
    </location>
</feature>
<dbReference type="GO" id="GO:0008273">
    <property type="term" value="F:calcium, potassium:sodium antiporter activity"/>
    <property type="evidence" value="ECO:0007669"/>
    <property type="project" value="TreeGrafter"/>
</dbReference>
<evidence type="ECO:0000256" key="5">
    <source>
        <dbReference type="SAM" id="Phobius"/>
    </source>
</evidence>
<dbReference type="Pfam" id="PF01699">
    <property type="entry name" value="Na_Ca_ex"/>
    <property type="match status" value="2"/>
</dbReference>
<protein>
    <submittedName>
        <fullName evidence="7">Putative transporter</fullName>
    </submittedName>
</protein>
<comment type="subcellular location">
    <subcellularLocation>
        <location evidence="1">Membrane</location>
        <topology evidence="1">Multi-pass membrane protein</topology>
    </subcellularLocation>
</comment>
<evidence type="ECO:0000313" key="7">
    <source>
        <dbReference type="EMBL" id="BAM04611.1"/>
    </source>
</evidence>
<proteinExistence type="predicted"/>
<feature type="transmembrane region" description="Helical" evidence="5">
    <location>
        <begin position="169"/>
        <end position="189"/>
    </location>
</feature>
<keyword evidence="8" id="KW-1185">Reference proteome</keyword>
<feature type="transmembrane region" description="Helical" evidence="5">
    <location>
        <begin position="40"/>
        <end position="63"/>
    </location>
</feature>
<dbReference type="Gene3D" id="1.20.1420.30">
    <property type="entry name" value="NCX, central ion-binding region"/>
    <property type="match status" value="2"/>
</dbReference>
<evidence type="ECO:0000256" key="4">
    <source>
        <dbReference type="ARBA" id="ARBA00023136"/>
    </source>
</evidence>
<dbReference type="eggNOG" id="COG0530">
    <property type="taxonomic scope" value="Bacteria"/>
</dbReference>
<feature type="transmembrane region" description="Helical" evidence="5">
    <location>
        <begin position="209"/>
        <end position="233"/>
    </location>
</feature>
<dbReference type="KEGG" id="phm:PSMK_24520"/>
<dbReference type="InterPro" id="IPR044880">
    <property type="entry name" value="NCX_ion-bd_dom_sf"/>
</dbReference>
<feature type="transmembrane region" description="Helical" evidence="5">
    <location>
        <begin position="108"/>
        <end position="125"/>
    </location>
</feature>
<dbReference type="InterPro" id="IPR004481">
    <property type="entry name" value="K/Na/Ca-exchanger"/>
</dbReference>
<keyword evidence="4 5" id="KW-0472">Membrane</keyword>
<feature type="transmembrane region" description="Helical" evidence="5">
    <location>
        <begin position="275"/>
        <end position="295"/>
    </location>
</feature>
<gene>
    <name evidence="7" type="ordered locus">PSMK_24520</name>
</gene>
<dbReference type="PANTHER" id="PTHR10846:SF8">
    <property type="entry name" value="INNER MEMBRANE PROTEIN YRBG"/>
    <property type="match status" value="1"/>
</dbReference>
<dbReference type="HOGENOM" id="CLU_007948_0_3_0"/>
<dbReference type="InterPro" id="IPR004837">
    <property type="entry name" value="NaCa_Exmemb"/>
</dbReference>